<dbReference type="Pfam" id="PF00563">
    <property type="entry name" value="EAL"/>
    <property type="match status" value="1"/>
</dbReference>
<dbReference type="FunFam" id="3.20.20.450:FF:000001">
    <property type="entry name" value="Cyclic di-GMP phosphodiesterase yahA"/>
    <property type="match status" value="1"/>
</dbReference>
<feature type="domain" description="GGDEF" evidence="8">
    <location>
        <begin position="316"/>
        <end position="448"/>
    </location>
</feature>
<evidence type="ECO:0000313" key="10">
    <source>
        <dbReference type="Proteomes" id="UP000240010"/>
    </source>
</evidence>
<dbReference type="PROSITE" id="PS50112">
    <property type="entry name" value="PAS"/>
    <property type="match status" value="2"/>
</dbReference>
<feature type="domain" description="PAC" evidence="6">
    <location>
        <begin position="98"/>
        <end position="150"/>
    </location>
</feature>
<evidence type="ECO:0000259" key="6">
    <source>
        <dbReference type="PROSITE" id="PS50113"/>
    </source>
</evidence>
<feature type="domain" description="EAL" evidence="7">
    <location>
        <begin position="457"/>
        <end position="709"/>
    </location>
</feature>
<dbReference type="Proteomes" id="UP000240010">
    <property type="component" value="Unassembled WGS sequence"/>
</dbReference>
<feature type="domain" description="PAS" evidence="5">
    <location>
        <begin position="22"/>
        <end position="96"/>
    </location>
</feature>
<feature type="domain" description="PAC" evidence="6">
    <location>
        <begin position="231"/>
        <end position="284"/>
    </location>
</feature>
<reference evidence="9 10" key="1">
    <citation type="submission" date="2018-02" db="EMBL/GenBank/DDBJ databases">
        <title>Subsurface microbial communities from deep shales in Ohio and West Virginia, USA.</title>
        <authorList>
            <person name="Wrighton K."/>
        </authorList>
    </citation>
    <scope>NUCLEOTIDE SEQUENCE [LARGE SCALE GENOMIC DNA]</scope>
    <source>
        <strain evidence="9 10">OWC-DMM</strain>
    </source>
</reference>
<dbReference type="CDD" id="cd00130">
    <property type="entry name" value="PAS"/>
    <property type="match status" value="2"/>
</dbReference>
<dbReference type="InterPro" id="IPR000700">
    <property type="entry name" value="PAS-assoc_C"/>
</dbReference>
<organism evidence="9 10">
    <name type="scientific">Methylobacter tundripaludum</name>
    <dbReference type="NCBI Taxonomy" id="173365"/>
    <lineage>
        <taxon>Bacteria</taxon>
        <taxon>Pseudomonadati</taxon>
        <taxon>Pseudomonadota</taxon>
        <taxon>Gammaproteobacteria</taxon>
        <taxon>Methylococcales</taxon>
        <taxon>Methylococcaceae</taxon>
        <taxon>Methylobacter</taxon>
    </lineage>
</organism>
<dbReference type="SMART" id="SM00267">
    <property type="entry name" value="GGDEF"/>
    <property type="match status" value="1"/>
</dbReference>
<gene>
    <name evidence="9" type="ORF">B0F87_101404</name>
</gene>
<comment type="catalytic activity">
    <reaction evidence="4">
        <text>3',3'-c-di-GMP + H2O = 5'-phosphoguanylyl(3'-&gt;5')guanosine + H(+)</text>
        <dbReference type="Rhea" id="RHEA:24902"/>
        <dbReference type="ChEBI" id="CHEBI:15377"/>
        <dbReference type="ChEBI" id="CHEBI:15378"/>
        <dbReference type="ChEBI" id="CHEBI:58754"/>
        <dbReference type="ChEBI" id="CHEBI:58805"/>
        <dbReference type="EC" id="3.1.4.52"/>
    </reaction>
    <physiologicalReaction direction="left-to-right" evidence="4">
        <dbReference type="Rhea" id="RHEA:24903"/>
    </physiologicalReaction>
</comment>
<evidence type="ECO:0000256" key="1">
    <source>
        <dbReference type="ARBA" id="ARBA00001946"/>
    </source>
</evidence>
<dbReference type="Pfam" id="PF08447">
    <property type="entry name" value="PAS_3"/>
    <property type="match status" value="1"/>
</dbReference>
<dbReference type="CDD" id="cd01948">
    <property type="entry name" value="EAL"/>
    <property type="match status" value="1"/>
</dbReference>
<dbReference type="SUPFAM" id="SSF141868">
    <property type="entry name" value="EAL domain-like"/>
    <property type="match status" value="1"/>
</dbReference>
<dbReference type="InterPro" id="IPR000014">
    <property type="entry name" value="PAS"/>
</dbReference>
<dbReference type="Pfam" id="PF13426">
    <property type="entry name" value="PAS_9"/>
    <property type="match status" value="1"/>
</dbReference>
<dbReference type="SMART" id="SM00052">
    <property type="entry name" value="EAL"/>
    <property type="match status" value="1"/>
</dbReference>
<dbReference type="InterPro" id="IPR035919">
    <property type="entry name" value="EAL_sf"/>
</dbReference>
<evidence type="ECO:0000259" key="5">
    <source>
        <dbReference type="PROSITE" id="PS50112"/>
    </source>
</evidence>
<dbReference type="EC" id="3.1.4.52" evidence="2"/>
<dbReference type="InterPro" id="IPR052155">
    <property type="entry name" value="Biofilm_reg_signaling"/>
</dbReference>
<dbReference type="PROSITE" id="PS50883">
    <property type="entry name" value="EAL"/>
    <property type="match status" value="1"/>
</dbReference>
<dbReference type="SMART" id="SM00091">
    <property type="entry name" value="PAS"/>
    <property type="match status" value="2"/>
</dbReference>
<protein>
    <recommendedName>
        <fullName evidence="2">cyclic-guanylate-specific phosphodiesterase</fullName>
        <ecNumber evidence="2">3.1.4.52</ecNumber>
    </recommendedName>
</protein>
<dbReference type="InterPro" id="IPR000160">
    <property type="entry name" value="GGDEF_dom"/>
</dbReference>
<dbReference type="Gene3D" id="3.30.450.20">
    <property type="entry name" value="PAS domain"/>
    <property type="match status" value="2"/>
</dbReference>
<proteinExistence type="predicted"/>
<dbReference type="InterPro" id="IPR001633">
    <property type="entry name" value="EAL_dom"/>
</dbReference>
<dbReference type="NCBIfam" id="TIGR00229">
    <property type="entry name" value="sensory_box"/>
    <property type="match status" value="2"/>
</dbReference>
<dbReference type="FunFam" id="3.30.70.270:FF:000001">
    <property type="entry name" value="Diguanylate cyclase domain protein"/>
    <property type="match status" value="1"/>
</dbReference>
<keyword evidence="3" id="KW-0973">c-di-GMP</keyword>
<evidence type="ECO:0000256" key="3">
    <source>
        <dbReference type="ARBA" id="ARBA00022636"/>
    </source>
</evidence>
<dbReference type="AlphaFoldDB" id="A0A2S6HKJ4"/>
<evidence type="ECO:0000259" key="8">
    <source>
        <dbReference type="PROSITE" id="PS50887"/>
    </source>
</evidence>
<dbReference type="Gene3D" id="3.30.70.270">
    <property type="match status" value="1"/>
</dbReference>
<dbReference type="Pfam" id="PF00990">
    <property type="entry name" value="GGDEF"/>
    <property type="match status" value="1"/>
</dbReference>
<evidence type="ECO:0000259" key="7">
    <source>
        <dbReference type="PROSITE" id="PS50883"/>
    </source>
</evidence>
<dbReference type="PROSITE" id="PS50113">
    <property type="entry name" value="PAC"/>
    <property type="match status" value="2"/>
</dbReference>
<dbReference type="InterPro" id="IPR035965">
    <property type="entry name" value="PAS-like_dom_sf"/>
</dbReference>
<comment type="caution">
    <text evidence="9">The sequence shown here is derived from an EMBL/GenBank/DDBJ whole genome shotgun (WGS) entry which is preliminary data.</text>
</comment>
<evidence type="ECO:0000256" key="4">
    <source>
        <dbReference type="ARBA" id="ARBA00051114"/>
    </source>
</evidence>
<evidence type="ECO:0000256" key="2">
    <source>
        <dbReference type="ARBA" id="ARBA00012282"/>
    </source>
</evidence>
<dbReference type="PROSITE" id="PS50887">
    <property type="entry name" value="GGDEF"/>
    <property type="match status" value="1"/>
</dbReference>
<dbReference type="InterPro" id="IPR029787">
    <property type="entry name" value="Nucleotide_cyclase"/>
</dbReference>
<dbReference type="Gene3D" id="3.20.20.450">
    <property type="entry name" value="EAL domain"/>
    <property type="match status" value="1"/>
</dbReference>
<accession>A0A2S6HKJ4</accession>
<dbReference type="CDD" id="cd01949">
    <property type="entry name" value="GGDEF"/>
    <property type="match status" value="1"/>
</dbReference>
<dbReference type="InterPro" id="IPR043128">
    <property type="entry name" value="Rev_trsase/Diguanyl_cyclase"/>
</dbReference>
<dbReference type="SMART" id="SM00086">
    <property type="entry name" value="PAC"/>
    <property type="match status" value="2"/>
</dbReference>
<comment type="cofactor">
    <cofactor evidence="1">
        <name>Mg(2+)</name>
        <dbReference type="ChEBI" id="CHEBI:18420"/>
    </cofactor>
</comment>
<dbReference type="EMBL" id="PTIZ01000001">
    <property type="protein sequence ID" value="PPK78022.1"/>
    <property type="molecule type" value="Genomic_DNA"/>
</dbReference>
<feature type="domain" description="PAS" evidence="5">
    <location>
        <begin position="151"/>
        <end position="196"/>
    </location>
</feature>
<dbReference type="InterPro" id="IPR013655">
    <property type="entry name" value="PAS_fold_3"/>
</dbReference>
<dbReference type="InterPro" id="IPR001610">
    <property type="entry name" value="PAC"/>
</dbReference>
<name>A0A2S6HKJ4_9GAMM</name>
<dbReference type="PANTHER" id="PTHR44757:SF2">
    <property type="entry name" value="BIOFILM ARCHITECTURE MAINTENANCE PROTEIN MBAA"/>
    <property type="match status" value="1"/>
</dbReference>
<sequence length="709" mass="80141">MNKLATLDNVFQYADINSPEVKLDRLAHLLSQAPVTIYTCKPTGVFGITFLSDNIKDLLGYKAGEFLHNPDFWINNIHPDDWGQVISGMNDILAGKSLLRKYRFKMKNGHWKWIRDRARLVTDPSGKPVEIIGGWTDISELIHTEDALRQSEEKHRFLLEQINAGIMIHAPDTRVISCNQQTCNLLGLNEQQILGRVAADFECAFICEDETPMRFDQFPANQVIRQNRAVKNLVIGIVRSDLDDKKWVMANAFPEFNDEGEILNITVTLIDITEHVKSQEEIHRLAHYDSLTQLPNRFLIHERIDQAIHISRRENQSFALLFLDLDNFKIVNDSLGHHRGDLLLQQVSDRLKDCLRKGDMAGRLGGDEFVVLLPNTGADGAAHVSSKIIEAINAPFDVEEYLLNIGTSIGISIYPNDGRVSDTLTRHADIAMYHAKASGGGRNCFFDSEMNARIEYRLVMERDMHLALDQHQFQLHYQPQIDLASGKMVAVEALIRWPHPQRGMISPAEFIPIAEDSGLIMQIGLWVLQRACRDIKTWLAEGHPRIKVAINLSLRQLQNPQLFAQIIDIIDETGIPPACLELELTESVMMENHDVTLDFMAQCRNFGINFSIDDFGTGYSSLSYLTKLPLDKIKIDRAFVKDIAKDSDANTIVSAIISMAKSLRLKIVAEGVETEEQLNYLKECGCDTVQGFYFSPAVSYAMLTQMINP</sequence>
<dbReference type="NCBIfam" id="TIGR00254">
    <property type="entry name" value="GGDEF"/>
    <property type="match status" value="1"/>
</dbReference>
<dbReference type="SUPFAM" id="SSF55073">
    <property type="entry name" value="Nucleotide cyclase"/>
    <property type="match status" value="1"/>
</dbReference>
<evidence type="ECO:0000313" key="9">
    <source>
        <dbReference type="EMBL" id="PPK78022.1"/>
    </source>
</evidence>
<dbReference type="GO" id="GO:0071111">
    <property type="term" value="F:cyclic-guanylate-specific phosphodiesterase activity"/>
    <property type="evidence" value="ECO:0007669"/>
    <property type="project" value="UniProtKB-EC"/>
</dbReference>
<dbReference type="RefSeq" id="WP_104427410.1">
    <property type="nucleotide sequence ID" value="NZ_PTIZ01000001.1"/>
</dbReference>
<dbReference type="PANTHER" id="PTHR44757">
    <property type="entry name" value="DIGUANYLATE CYCLASE DGCP"/>
    <property type="match status" value="1"/>
</dbReference>
<dbReference type="SUPFAM" id="SSF55785">
    <property type="entry name" value="PYP-like sensor domain (PAS domain)"/>
    <property type="match status" value="2"/>
</dbReference>
<dbReference type="GO" id="GO:0071732">
    <property type="term" value="P:cellular response to nitric oxide"/>
    <property type="evidence" value="ECO:0007669"/>
    <property type="project" value="UniProtKB-ARBA"/>
</dbReference>